<gene>
    <name evidence="1" type="ORF">TorRG33x02_125660</name>
</gene>
<reference evidence="2" key="1">
    <citation type="submission" date="2016-06" db="EMBL/GenBank/DDBJ databases">
        <title>Parallel loss of symbiosis genes in relatives of nitrogen-fixing non-legume Parasponia.</title>
        <authorList>
            <person name="Van Velzen R."/>
            <person name="Holmer R."/>
            <person name="Bu F."/>
            <person name="Rutten L."/>
            <person name="Van Zeijl A."/>
            <person name="Liu W."/>
            <person name="Santuari L."/>
            <person name="Cao Q."/>
            <person name="Sharma T."/>
            <person name="Shen D."/>
            <person name="Roswanjaya Y."/>
            <person name="Wardhani T."/>
            <person name="Kalhor M.S."/>
            <person name="Jansen J."/>
            <person name="Van den Hoogen J."/>
            <person name="Gungor B."/>
            <person name="Hartog M."/>
            <person name="Hontelez J."/>
            <person name="Verver J."/>
            <person name="Yang W.-C."/>
            <person name="Schijlen E."/>
            <person name="Repin R."/>
            <person name="Schilthuizen M."/>
            <person name="Schranz E."/>
            <person name="Heidstra R."/>
            <person name="Miyata K."/>
            <person name="Fedorova E."/>
            <person name="Kohlen W."/>
            <person name="Bisseling T."/>
            <person name="Smit S."/>
            <person name="Geurts R."/>
        </authorList>
    </citation>
    <scope>NUCLEOTIDE SEQUENCE [LARGE SCALE GENOMIC DNA]</scope>
    <source>
        <strain evidence="2">cv. RG33-2</strain>
    </source>
</reference>
<evidence type="ECO:0000313" key="1">
    <source>
        <dbReference type="EMBL" id="PON91735.1"/>
    </source>
</evidence>
<comment type="caution">
    <text evidence="1">The sequence shown here is derived from an EMBL/GenBank/DDBJ whole genome shotgun (WGS) entry which is preliminary data.</text>
</comment>
<organism evidence="1 2">
    <name type="scientific">Trema orientale</name>
    <name type="common">Charcoal tree</name>
    <name type="synonym">Celtis orientalis</name>
    <dbReference type="NCBI Taxonomy" id="63057"/>
    <lineage>
        <taxon>Eukaryota</taxon>
        <taxon>Viridiplantae</taxon>
        <taxon>Streptophyta</taxon>
        <taxon>Embryophyta</taxon>
        <taxon>Tracheophyta</taxon>
        <taxon>Spermatophyta</taxon>
        <taxon>Magnoliopsida</taxon>
        <taxon>eudicotyledons</taxon>
        <taxon>Gunneridae</taxon>
        <taxon>Pentapetalae</taxon>
        <taxon>rosids</taxon>
        <taxon>fabids</taxon>
        <taxon>Rosales</taxon>
        <taxon>Cannabaceae</taxon>
        <taxon>Trema</taxon>
    </lineage>
</organism>
<proteinExistence type="predicted"/>
<protein>
    <submittedName>
        <fullName evidence="1">Uncharacterized protein</fullName>
    </submittedName>
</protein>
<name>A0A2P5F1U2_TREOI</name>
<accession>A0A2P5F1U2</accession>
<sequence>MPKARNHNFKLDQDFMTFLMKIEPKVLLVAFQQYNQYEIVSSVKISIRFSHFVRTMTLVPQQLEVLSSYKKFIELNQRHQASV</sequence>
<dbReference type="OrthoDB" id="10445347at2759"/>
<evidence type="ECO:0000313" key="2">
    <source>
        <dbReference type="Proteomes" id="UP000237000"/>
    </source>
</evidence>
<dbReference type="InParanoid" id="A0A2P5F1U2"/>
<dbReference type="AlphaFoldDB" id="A0A2P5F1U2"/>
<keyword evidence="2" id="KW-1185">Reference proteome</keyword>
<dbReference type="Proteomes" id="UP000237000">
    <property type="component" value="Unassembled WGS sequence"/>
</dbReference>
<dbReference type="EMBL" id="JXTC01000072">
    <property type="protein sequence ID" value="PON91735.1"/>
    <property type="molecule type" value="Genomic_DNA"/>
</dbReference>